<evidence type="ECO:0000256" key="1">
    <source>
        <dbReference type="ARBA" id="ARBA00022443"/>
    </source>
</evidence>
<dbReference type="PANTHER" id="PTHR15591:SF11">
    <property type="entry name" value="AP-4 COMPLEX ACCESSORY SUBUNIT RUSC1"/>
    <property type="match status" value="1"/>
</dbReference>
<reference evidence="6" key="1">
    <citation type="submission" date="2025-08" db="UniProtKB">
        <authorList>
            <consortium name="Ensembl"/>
        </authorList>
    </citation>
    <scope>IDENTIFICATION</scope>
</reference>
<dbReference type="SMART" id="SM00593">
    <property type="entry name" value="RUN"/>
    <property type="match status" value="1"/>
</dbReference>
<feature type="compositionally biased region" description="Basic and acidic residues" evidence="3">
    <location>
        <begin position="190"/>
        <end position="212"/>
    </location>
</feature>
<dbReference type="Gene3D" id="1.20.58.900">
    <property type="match status" value="1"/>
</dbReference>
<feature type="compositionally biased region" description="Basic and acidic residues" evidence="3">
    <location>
        <begin position="154"/>
        <end position="175"/>
    </location>
</feature>
<proteinExistence type="predicted"/>
<feature type="region of interest" description="Disordered" evidence="3">
    <location>
        <begin position="493"/>
        <end position="686"/>
    </location>
</feature>
<evidence type="ECO:0000313" key="6">
    <source>
        <dbReference type="Ensembl" id="ENSAMXP00005034988.1"/>
    </source>
</evidence>
<dbReference type="InterPro" id="IPR047343">
    <property type="entry name" value="RUSC1_2"/>
</dbReference>
<dbReference type="PROSITE" id="PS50826">
    <property type="entry name" value="RUN"/>
    <property type="match status" value="1"/>
</dbReference>
<dbReference type="Ensembl" id="ENSAMXT00005038172.1">
    <property type="protein sequence ID" value="ENSAMXP00005034988.1"/>
    <property type="gene ID" value="ENSAMXG00005016849.1"/>
</dbReference>
<protein>
    <recommendedName>
        <fullName evidence="8">RUN and SH3 domain containing 1</fullName>
    </recommendedName>
</protein>
<dbReference type="SUPFAM" id="SSF140741">
    <property type="entry name" value="RUN domain-like"/>
    <property type="match status" value="1"/>
</dbReference>
<feature type="compositionally biased region" description="Polar residues" evidence="3">
    <location>
        <begin position="821"/>
        <end position="832"/>
    </location>
</feature>
<feature type="compositionally biased region" description="Pro residues" evidence="3">
    <location>
        <begin position="654"/>
        <end position="684"/>
    </location>
</feature>
<feature type="compositionally biased region" description="Polar residues" evidence="3">
    <location>
        <begin position="122"/>
        <end position="131"/>
    </location>
</feature>
<dbReference type="Pfam" id="PF02759">
    <property type="entry name" value="RUN"/>
    <property type="match status" value="1"/>
</dbReference>
<evidence type="ECO:0000259" key="4">
    <source>
        <dbReference type="PROSITE" id="PS50002"/>
    </source>
</evidence>
<feature type="region of interest" description="Disordered" evidence="3">
    <location>
        <begin position="1333"/>
        <end position="1355"/>
    </location>
</feature>
<feature type="compositionally biased region" description="Basic and acidic residues" evidence="3">
    <location>
        <begin position="1026"/>
        <end position="1051"/>
    </location>
</feature>
<evidence type="ECO:0000256" key="3">
    <source>
        <dbReference type="SAM" id="MobiDB-lite"/>
    </source>
</evidence>
<dbReference type="CDD" id="cd11958">
    <property type="entry name" value="SH3_RUSC1"/>
    <property type="match status" value="1"/>
</dbReference>
<dbReference type="InterPro" id="IPR037213">
    <property type="entry name" value="Run_dom_sf"/>
</dbReference>
<dbReference type="SUPFAM" id="SSF50044">
    <property type="entry name" value="SH3-domain"/>
    <property type="match status" value="1"/>
</dbReference>
<dbReference type="SMART" id="SM00326">
    <property type="entry name" value="SH3"/>
    <property type="match status" value="1"/>
</dbReference>
<feature type="region of interest" description="Disordered" evidence="3">
    <location>
        <begin position="1"/>
        <end position="285"/>
    </location>
</feature>
<feature type="compositionally biased region" description="Pro residues" evidence="3">
    <location>
        <begin position="615"/>
        <end position="624"/>
    </location>
</feature>
<dbReference type="PANTHER" id="PTHR15591">
    <property type="entry name" value="RUN AND SH3 DOMAIN CONTAINING"/>
    <property type="match status" value="1"/>
</dbReference>
<name>A0A8B9KEA3_ASTMX</name>
<evidence type="ECO:0000256" key="2">
    <source>
        <dbReference type="PROSITE-ProRule" id="PRU00192"/>
    </source>
</evidence>
<feature type="domain" description="RUN" evidence="5">
    <location>
        <begin position="1146"/>
        <end position="1290"/>
    </location>
</feature>
<feature type="region of interest" description="Disordered" evidence="3">
    <location>
        <begin position="1515"/>
        <end position="1548"/>
    </location>
</feature>
<feature type="compositionally biased region" description="Pro residues" evidence="3">
    <location>
        <begin position="526"/>
        <end position="536"/>
    </location>
</feature>
<dbReference type="Proteomes" id="UP000694621">
    <property type="component" value="Unplaced"/>
</dbReference>
<evidence type="ECO:0000259" key="5">
    <source>
        <dbReference type="PROSITE" id="PS50826"/>
    </source>
</evidence>
<dbReference type="PROSITE" id="PS50002">
    <property type="entry name" value="SH3"/>
    <property type="match status" value="1"/>
</dbReference>
<feature type="compositionally biased region" description="Acidic residues" evidence="3">
    <location>
        <begin position="248"/>
        <end position="279"/>
    </location>
</feature>
<feature type="compositionally biased region" description="Low complexity" evidence="3">
    <location>
        <begin position="558"/>
        <end position="577"/>
    </location>
</feature>
<dbReference type="GO" id="GO:0031410">
    <property type="term" value="C:cytoplasmic vesicle"/>
    <property type="evidence" value="ECO:0007669"/>
    <property type="project" value="TreeGrafter"/>
</dbReference>
<feature type="region of interest" description="Disordered" evidence="3">
    <location>
        <begin position="1481"/>
        <end position="1501"/>
    </location>
</feature>
<feature type="region of interest" description="Disordered" evidence="3">
    <location>
        <begin position="727"/>
        <end position="878"/>
    </location>
</feature>
<feature type="region of interest" description="Disordered" evidence="3">
    <location>
        <begin position="1020"/>
        <end position="1051"/>
    </location>
</feature>
<feature type="region of interest" description="Disordered" evidence="3">
    <location>
        <begin position="936"/>
        <end position="959"/>
    </location>
</feature>
<feature type="compositionally biased region" description="Basic and acidic residues" evidence="3">
    <location>
        <begin position="219"/>
        <end position="233"/>
    </location>
</feature>
<feature type="compositionally biased region" description="Basic and acidic residues" evidence="3">
    <location>
        <begin position="748"/>
        <end position="789"/>
    </location>
</feature>
<sequence>MHSARPSVPPRARRYDHGRRTEAQKPPNHAGRREDKSVSSVASSPRRVTRGPPEPSRLKSQAPRSSVTQPRLARLQKNGAQPVAGNPKPKVGHAAKTNNVGPAAVDPNCNEPGLPCLCCDGQSHQDSNSLFNHNHNNNNTVAIRQQLKLASPPLKDKEEEKKPEVGRKAKSKPEEEQQPVSLDVPVVNNVEDKEEKNGNEDKQDKADLKDDEAGANLKGKVDENGNDHNHNEAPAEEVVEDAVVNDVVVDDNADDGDADDVDDADDDDDDDDDDDEDDNTLVPSCCDCPASMLDFSLTSSTSSSSTSISSCSDLESDCPDTFSLSLQEHKQEEHYPAAPHSPESHSSFFQPCSLPLDLSTSVRPPPSPCSPDEGYPSAPSSPSSDFIESKRSEEDKGIKVDLLNFLDSIDELGKVDRFYRIVQVARWELETDLDLRDRLVHQERLEKVNKQVKLVHLERLQEAGLELDEEDLSGVLDEMGNIDLSWKMYKSDQSSDSQEYSDAGVDMTAPSDLDEPSAPDSLVPSPVDPPPRPPKPPARHISAQPELHTYMNISGNTPSVSSPSSPVKSFSLVVSASEPPPPPSASALASKPPALPPPPSQPVPYFTLYSDSPSFPSPTPPIPPPRRRHKARLEAQRLAELAKEKTPQSLPAPTSRPPPLPPPPTVQPSPPVIPPPPSLPPPPSFHALDVEIRKLLALAGITQAELLRLSPELGVCVDGVLEESEMSEISKTHKDMQKEDVDQGSDLSWRDELRKEDQLGKGVKDLETSNKEKNEESVEEMKERSKDTFKTTSFTEMARRRRRNGGSSNSSCGYSYGDNDSLASDSYYSTDISNKHLPNVSHGSFDYASMIPDSPPPPPPPRPLPPRPQILSNPPELPPIKPCTLMANASRPDRFDWLIAFTPDTETPPLAVKKSTEAVPQKASTGPKVTTFKELRNRGKQVSPPTQVQDPEPSVVTPDPDFLYNLKWRREKADGDGTQWEYTSQAQATFLQPPPTPASLALFREMRHLNFQGDASLQHSIQNPTSRHDSHGFDQKAERKEDELEKTEVRGTADGGRTLESRTRAVRSLSFAGSAAKAAWMGSDVRPPLRGDGLSSLFLQEKRALVSVVSVAVEAILAQFSSSRTLVQKFPSVEQALSGDSSVNPTLGRLVLQCLCPALRDLLSDGLKPHQSDLIAGRRPNSPWGLVQASTKPGSNTQALYILQAKVAALPQLKHSRHRFNSFLLGLLNIKRLDFWLSHLQSCSDVLETYYRPTAFMRLSSTSCQHLFEELLLLLQPLSLLTFNLDLLFQHHHLDPSSPDLTPVTYSSPGMSRPPNRGFSFHLLPTYQSEASAGHLKGASKQEPAGVQSGLKSSSSTLSFSPAPVQVQCRPPAAIAKGETSPQLQWLKEKEIEAPPSDGSGNSLSQQAGQALQQGWGAVMRWGERLGQNLGGLASAGWSEEGKGFDTVRDLNTYPATNALKSPGQEDMMVDGVPWGLGRLFGASKSPSNPPSKRRPSQWLSPGITALTRMTGAGHAFLPDKIEPGRKEEKEKDRNEERKQADDQPKPLRAVRTLCDHAGTGAELTFRKGEELIVLGSVDQDWIRCRQGDKEGLVPIGYASLIA</sequence>
<feature type="compositionally biased region" description="Basic and acidic residues" evidence="3">
    <location>
        <begin position="632"/>
        <end position="646"/>
    </location>
</feature>
<feature type="compositionally biased region" description="Low complexity" evidence="3">
    <location>
        <begin position="805"/>
        <end position="817"/>
    </location>
</feature>
<feature type="compositionally biased region" description="Basic and acidic residues" evidence="3">
    <location>
        <begin position="1518"/>
        <end position="1546"/>
    </location>
</feature>
<evidence type="ECO:0008006" key="8">
    <source>
        <dbReference type="Google" id="ProtNLM"/>
    </source>
</evidence>
<evidence type="ECO:0000313" key="7">
    <source>
        <dbReference type="Proteomes" id="UP000694621"/>
    </source>
</evidence>
<dbReference type="Pfam" id="PF00018">
    <property type="entry name" value="SH3_1"/>
    <property type="match status" value="1"/>
</dbReference>
<keyword evidence="1 2" id="KW-0728">SH3 domain</keyword>
<feature type="compositionally biased region" description="Basic and acidic residues" evidence="3">
    <location>
        <begin position="728"/>
        <end position="741"/>
    </location>
</feature>
<dbReference type="InterPro" id="IPR001452">
    <property type="entry name" value="SH3_domain"/>
</dbReference>
<feature type="region of interest" description="Disordered" evidence="3">
    <location>
        <begin position="297"/>
        <end position="392"/>
    </location>
</feature>
<accession>A0A8B9KEA3</accession>
<feature type="compositionally biased region" description="Basic and acidic residues" evidence="3">
    <location>
        <begin position="13"/>
        <end position="23"/>
    </location>
</feature>
<feature type="compositionally biased region" description="Low complexity" evidence="3">
    <location>
        <begin position="297"/>
        <end position="313"/>
    </location>
</feature>
<dbReference type="InterPro" id="IPR004012">
    <property type="entry name" value="Run_dom"/>
</dbReference>
<dbReference type="InterPro" id="IPR036028">
    <property type="entry name" value="SH3-like_dom_sf"/>
</dbReference>
<feature type="compositionally biased region" description="Pro residues" evidence="3">
    <location>
        <begin position="593"/>
        <end position="602"/>
    </location>
</feature>
<organism evidence="6 7">
    <name type="scientific">Astyanax mexicanus</name>
    <name type="common">Blind cave fish</name>
    <name type="synonym">Astyanax fasciatus mexicanus</name>
    <dbReference type="NCBI Taxonomy" id="7994"/>
    <lineage>
        <taxon>Eukaryota</taxon>
        <taxon>Metazoa</taxon>
        <taxon>Chordata</taxon>
        <taxon>Craniata</taxon>
        <taxon>Vertebrata</taxon>
        <taxon>Euteleostomi</taxon>
        <taxon>Actinopterygii</taxon>
        <taxon>Neopterygii</taxon>
        <taxon>Teleostei</taxon>
        <taxon>Ostariophysi</taxon>
        <taxon>Characiformes</taxon>
        <taxon>Characoidei</taxon>
        <taxon>Acestrorhamphidae</taxon>
        <taxon>Acestrorhamphinae</taxon>
        <taxon>Astyanax</taxon>
    </lineage>
</organism>
<dbReference type="Gene3D" id="2.30.30.40">
    <property type="entry name" value="SH3 Domains"/>
    <property type="match status" value="1"/>
</dbReference>
<feature type="compositionally biased region" description="Low complexity" evidence="3">
    <location>
        <begin position="336"/>
        <end position="351"/>
    </location>
</feature>
<feature type="compositionally biased region" description="Pro residues" evidence="3">
    <location>
        <begin position="853"/>
        <end position="868"/>
    </location>
</feature>
<feature type="compositionally biased region" description="Polar residues" evidence="3">
    <location>
        <begin position="58"/>
        <end position="69"/>
    </location>
</feature>
<feature type="domain" description="SH3" evidence="4">
    <location>
        <begin position="1546"/>
        <end position="1603"/>
    </location>
</feature>